<feature type="compositionally biased region" description="Low complexity" evidence="1">
    <location>
        <begin position="49"/>
        <end position="62"/>
    </location>
</feature>
<evidence type="ECO:0000313" key="4">
    <source>
        <dbReference type="Proteomes" id="UP001259982"/>
    </source>
</evidence>
<evidence type="ECO:0000313" key="3">
    <source>
        <dbReference type="EMBL" id="MDT0618827.1"/>
    </source>
</evidence>
<evidence type="ECO:0000256" key="1">
    <source>
        <dbReference type="SAM" id="MobiDB-lite"/>
    </source>
</evidence>
<dbReference type="Proteomes" id="UP001259982">
    <property type="component" value="Unassembled WGS sequence"/>
</dbReference>
<feature type="region of interest" description="Disordered" evidence="1">
    <location>
        <begin position="45"/>
        <end position="79"/>
    </location>
</feature>
<organism evidence="3 4">
    <name type="scientific">Spectribacter acetivorans</name>
    <dbReference type="NCBI Taxonomy" id="3075603"/>
    <lineage>
        <taxon>Bacteria</taxon>
        <taxon>Pseudomonadati</taxon>
        <taxon>Pseudomonadota</taxon>
        <taxon>Gammaproteobacteria</taxon>
        <taxon>Salinisphaerales</taxon>
        <taxon>Salinisphaeraceae</taxon>
        <taxon>Spectribacter</taxon>
    </lineage>
</organism>
<name>A0ABU3BAG7_9GAMM</name>
<proteinExistence type="predicted"/>
<reference evidence="3 4" key="1">
    <citation type="submission" date="2023-09" db="EMBL/GenBank/DDBJ databases">
        <authorList>
            <person name="Rey-Velasco X."/>
        </authorList>
    </citation>
    <scope>NUCLEOTIDE SEQUENCE [LARGE SCALE GENOMIC DNA]</scope>
    <source>
        <strain evidence="3 4">P385</strain>
    </source>
</reference>
<evidence type="ECO:0000256" key="2">
    <source>
        <dbReference type="SAM" id="SignalP"/>
    </source>
</evidence>
<comment type="caution">
    <text evidence="3">The sequence shown here is derived from an EMBL/GenBank/DDBJ whole genome shotgun (WGS) entry which is preliminary data.</text>
</comment>
<dbReference type="EMBL" id="JAVRHY010000008">
    <property type="protein sequence ID" value="MDT0618827.1"/>
    <property type="molecule type" value="Genomic_DNA"/>
</dbReference>
<accession>A0ABU3BAG7</accession>
<gene>
    <name evidence="3" type="ORF">RM531_10110</name>
</gene>
<keyword evidence="2" id="KW-0732">Signal</keyword>
<feature type="signal peptide" evidence="2">
    <location>
        <begin position="1"/>
        <end position="20"/>
    </location>
</feature>
<feature type="chain" id="PRO_5046943912" description="Phosphate-selective porin O and P" evidence="2">
    <location>
        <begin position="21"/>
        <end position="450"/>
    </location>
</feature>
<protein>
    <recommendedName>
        <fullName evidence="5">Phosphate-selective porin O and P</fullName>
    </recommendedName>
</protein>
<keyword evidence="4" id="KW-1185">Reference proteome</keyword>
<evidence type="ECO:0008006" key="5">
    <source>
        <dbReference type="Google" id="ProtNLM"/>
    </source>
</evidence>
<sequence length="450" mass="49710">MKRFMIAALAAAAVTMPAWGQNSDVEQLKEELKRLQMQMKSLEKRLEQAESSSDEASATAEAAAEEADAASEQATVAQNDAADAKPDIHVGGALRFQFQRRGSNANDRATGGEIDIDTFRINLDGEISNIIFSAEYRFYPTFGNSHFIHHGWLGYDFSDEWRGQLGIMQVPFGIQPYASNNFFFSSNYYLGLEDDYDAGVNFIYDSGPHNLQLAFFKNDEYAGDGGFNRYSYDPLNVSDGTDKEAIEEANTGNIRYAYRAVHAENAASEFGLSLQGGQIYNSTINEDGGDHWAAAGHLHGNYGPWNLMLQLAKYAINPEASPGFDTEIIGTGAYSFEYTMPAEAWTYLANLAYTQKVSIGPITALKYYNDFTYVDKEDPRLEETIQNVTGMSIAAGAFFTYVDFVLAKNQPFTTPYISSGGFGGAQLTDLGSAAADKWDTRFNINVGYYF</sequence>
<dbReference type="RefSeq" id="WP_311659043.1">
    <property type="nucleotide sequence ID" value="NZ_JAVRHY010000008.1"/>
</dbReference>